<gene>
    <name evidence="1" type="ORF">F957_03218</name>
</gene>
<keyword evidence="2" id="KW-1185">Reference proteome</keyword>
<dbReference type="AlphaFoldDB" id="A0A829HDQ2"/>
<dbReference type="Proteomes" id="UP000014523">
    <property type="component" value="Unassembled WGS sequence"/>
</dbReference>
<name>A0A829HDQ2_9GAMM</name>
<evidence type="ECO:0000313" key="2">
    <source>
        <dbReference type="Proteomes" id="UP000014523"/>
    </source>
</evidence>
<sequence>MYHNSAYKELKSFLKLSTDEDMIWVLHVMNKDNEEHHHNLRINDMDDQLIRSTIDILNTLKNTEEIRQRVLDNYVNINEGDIFHFIDSLKRFRDALNIRGRDHSNYKSNKRLLYFALHSMSLDRELSWHTVSTIQDDYFKFLYVLFISPSYSRSNRLLEGIEERFSKMLSKKPLHFKNFDTDSFYLWAKGYMDQDKENARVHNSRNYKPLNPKDYGIAINAIFDSLLDKDANIYKAIKTQISNAWHQKTFREKNKGRKHHYHLTDKAFRSLEILAEKRDMTKEKMIEDLINERYTNECMDRNGNHLYSLR</sequence>
<organism evidence="1 2">
    <name type="scientific">Acinetobacter gyllenbergii CIP 110306 = MTCC 11365</name>
    <dbReference type="NCBI Taxonomy" id="1217657"/>
    <lineage>
        <taxon>Bacteria</taxon>
        <taxon>Pseudomonadati</taxon>
        <taxon>Pseudomonadota</taxon>
        <taxon>Gammaproteobacteria</taxon>
        <taxon>Moraxellales</taxon>
        <taxon>Moraxellaceae</taxon>
        <taxon>Acinetobacter</taxon>
    </lineage>
</organism>
<dbReference type="EMBL" id="ATGG01000027">
    <property type="protein sequence ID" value="EPF75022.1"/>
    <property type="molecule type" value="Genomic_DNA"/>
</dbReference>
<accession>A0A829HDQ2</accession>
<proteinExistence type="predicted"/>
<evidence type="ECO:0000313" key="1">
    <source>
        <dbReference type="EMBL" id="EPF75022.1"/>
    </source>
</evidence>
<protein>
    <submittedName>
        <fullName evidence="1">Uncharacterized protein</fullName>
    </submittedName>
</protein>
<comment type="caution">
    <text evidence="1">The sequence shown here is derived from an EMBL/GenBank/DDBJ whole genome shotgun (WGS) entry which is preliminary data.</text>
</comment>
<reference evidence="1 2" key="1">
    <citation type="submission" date="2013-06" db="EMBL/GenBank/DDBJ databases">
        <title>The Genome Sequence of Acinetobacter gyllenbergii CIP 110306.</title>
        <authorList>
            <consortium name="The Broad Institute Genome Sequencing Platform"/>
            <consortium name="The Broad Institute Genome Sequencing Center for Infectious Disease"/>
            <person name="Cerqueira G."/>
            <person name="Feldgarden M."/>
            <person name="Courvalin P."/>
            <person name="Perichon B."/>
            <person name="Grillot-Courvalin C."/>
            <person name="Clermont D."/>
            <person name="Rocha E."/>
            <person name="Yoon E.-J."/>
            <person name="Nemec A."/>
            <person name="Young S.K."/>
            <person name="Zeng Q."/>
            <person name="Gargeya S."/>
            <person name="Fitzgerald M."/>
            <person name="Abouelleil A."/>
            <person name="Alvarado L."/>
            <person name="Berlin A.M."/>
            <person name="Chapman S.B."/>
            <person name="Dewar J."/>
            <person name="Goldberg J."/>
            <person name="Griggs A."/>
            <person name="Gujja S."/>
            <person name="Hansen M."/>
            <person name="Howarth C."/>
            <person name="Imamovic A."/>
            <person name="Larimer J."/>
            <person name="McCowan C."/>
            <person name="Murphy C."/>
            <person name="Pearson M."/>
            <person name="Priest M."/>
            <person name="Roberts A."/>
            <person name="Saif S."/>
            <person name="Shea T."/>
            <person name="Sykes S."/>
            <person name="Wortman J."/>
            <person name="Nusbaum C."/>
            <person name="Birren B."/>
        </authorList>
    </citation>
    <scope>NUCLEOTIDE SEQUENCE [LARGE SCALE GENOMIC DNA]</scope>
    <source>
        <strain evidence="1 2">CIP 110306</strain>
    </source>
</reference>